<organism evidence="4 5">
    <name type="scientific">Streptomyces albidochromogenes</name>
    <dbReference type="NCBI Taxonomy" id="329524"/>
    <lineage>
        <taxon>Bacteria</taxon>
        <taxon>Bacillati</taxon>
        <taxon>Actinomycetota</taxon>
        <taxon>Actinomycetes</taxon>
        <taxon>Kitasatosporales</taxon>
        <taxon>Streptomycetaceae</taxon>
        <taxon>Streptomyces</taxon>
    </lineage>
</organism>
<dbReference type="PANTHER" id="PTHR45527:SF1">
    <property type="entry name" value="FATTY ACID SYNTHASE"/>
    <property type="match status" value="1"/>
</dbReference>
<sequence length="570" mass="62063">MTTMGFVEEELAQMWAELLDAAGATVGPESGFTALGGGADAARLLAVRIDEELGARVAADALLGADTLAGMARLVREAMERAMERAGAERAAAGSAPAGPRACARRERPELSFAQQRLWFMQQIDPETTLYNVPTVLHLRGGLDRAALGRALDALVARHEVLRTTYDAPSGRPYQVIRDPEPLDLPYTDLSGAADPAGEAERLAAEEAATVFDLAAGLPLRARLVRVGAREYRLLVTFHHVAIDGWSVEVFFRELGRLYGGEALADVPLHYADYACWQRERLQGETLDALVAHWRGALGDDPKALAVPTDRPRGATRSFRGAVATHELSPELTARLREFSRRERVTPYMTLFAGLHTLLAGWSGATDITVGTPVAGRDRPELQELVGCLINMVPVRVRLDGGPGFRELLTRVRSAVLDASAHQELPFDKLVEALVSRRSRDFLPVFRVMFSFLKERPEPVFAGLDECSLDLTGPQDTAKYDLSLYAQERGAGLALTLEYDTDLFGPDTPAALLAAYERTLREATAAPDTPVPELAAARFPSGPQGPHIPHRTENPTGTESGTERNTHRDR</sequence>
<evidence type="ECO:0000256" key="1">
    <source>
        <dbReference type="ARBA" id="ARBA00001957"/>
    </source>
</evidence>
<reference evidence="4 5" key="1">
    <citation type="submission" date="2024-09" db="EMBL/GenBank/DDBJ databases">
        <title>The Natural Products Discovery Center: Release of the First 8490 Sequenced Strains for Exploring Actinobacteria Biosynthetic Diversity.</title>
        <authorList>
            <person name="Kalkreuter E."/>
            <person name="Kautsar S.A."/>
            <person name="Yang D."/>
            <person name="Bader C.D."/>
            <person name="Teijaro C.N."/>
            <person name="Fluegel L."/>
            <person name="Davis C.M."/>
            <person name="Simpson J.R."/>
            <person name="Lauterbach L."/>
            <person name="Steele A.D."/>
            <person name="Gui C."/>
            <person name="Meng S."/>
            <person name="Li G."/>
            <person name="Viehrig K."/>
            <person name="Ye F."/>
            <person name="Su P."/>
            <person name="Kiefer A.F."/>
            <person name="Nichols A."/>
            <person name="Cepeda A.J."/>
            <person name="Yan W."/>
            <person name="Fan B."/>
            <person name="Jiang Y."/>
            <person name="Adhikari A."/>
            <person name="Zheng C.-J."/>
            <person name="Schuster L."/>
            <person name="Cowan T.M."/>
            <person name="Smanski M.J."/>
            <person name="Chevrette M.G."/>
            <person name="De Carvalho L.P.S."/>
            <person name="Shen B."/>
        </authorList>
    </citation>
    <scope>NUCLEOTIDE SEQUENCE [LARGE SCALE GENOMIC DNA]</scope>
    <source>
        <strain evidence="4 5">NPDC058348</strain>
    </source>
</reference>
<evidence type="ECO:0000313" key="4">
    <source>
        <dbReference type="EMBL" id="MFD5099105.1"/>
    </source>
</evidence>
<feature type="region of interest" description="Disordered" evidence="2">
    <location>
        <begin position="523"/>
        <end position="570"/>
    </location>
</feature>
<keyword evidence="5" id="KW-1185">Reference proteome</keyword>
<gene>
    <name evidence="4" type="ORF">ACFWJN_09050</name>
</gene>
<feature type="compositionally biased region" description="Basic and acidic residues" evidence="2">
    <location>
        <begin position="561"/>
        <end position="570"/>
    </location>
</feature>
<dbReference type="SUPFAM" id="SSF52777">
    <property type="entry name" value="CoA-dependent acyltransferases"/>
    <property type="match status" value="2"/>
</dbReference>
<evidence type="ECO:0000313" key="5">
    <source>
        <dbReference type="Proteomes" id="UP001598448"/>
    </source>
</evidence>
<dbReference type="Gene3D" id="3.30.559.30">
    <property type="entry name" value="Nonribosomal peptide synthetase, condensation domain"/>
    <property type="match status" value="1"/>
</dbReference>
<dbReference type="CDD" id="cd19531">
    <property type="entry name" value="LCL_NRPS-like"/>
    <property type="match status" value="1"/>
</dbReference>
<dbReference type="InterPro" id="IPR001242">
    <property type="entry name" value="Condensation_dom"/>
</dbReference>
<feature type="domain" description="Carrier" evidence="3">
    <location>
        <begin position="2"/>
        <end position="79"/>
    </location>
</feature>
<dbReference type="InterPro" id="IPR036736">
    <property type="entry name" value="ACP-like_sf"/>
</dbReference>
<evidence type="ECO:0000256" key="2">
    <source>
        <dbReference type="SAM" id="MobiDB-lite"/>
    </source>
</evidence>
<comment type="cofactor">
    <cofactor evidence="1">
        <name>pantetheine 4'-phosphate</name>
        <dbReference type="ChEBI" id="CHEBI:47942"/>
    </cofactor>
</comment>
<dbReference type="Pfam" id="PF00668">
    <property type="entry name" value="Condensation"/>
    <property type="match status" value="1"/>
</dbReference>
<proteinExistence type="predicted"/>
<dbReference type="InterPro" id="IPR009081">
    <property type="entry name" value="PP-bd_ACP"/>
</dbReference>
<comment type="caution">
    <text evidence="4">The sequence shown here is derived from an EMBL/GenBank/DDBJ whole genome shotgun (WGS) entry which is preliminary data.</text>
</comment>
<dbReference type="EMBL" id="JBHXIJ010000043">
    <property type="protein sequence ID" value="MFD5099105.1"/>
    <property type="molecule type" value="Genomic_DNA"/>
</dbReference>
<dbReference type="Pfam" id="PF00550">
    <property type="entry name" value="PP-binding"/>
    <property type="match status" value="1"/>
</dbReference>
<dbReference type="PROSITE" id="PS50075">
    <property type="entry name" value="CARRIER"/>
    <property type="match status" value="1"/>
</dbReference>
<dbReference type="PANTHER" id="PTHR45527">
    <property type="entry name" value="NONRIBOSOMAL PEPTIDE SYNTHETASE"/>
    <property type="match status" value="1"/>
</dbReference>
<dbReference type="SUPFAM" id="SSF47336">
    <property type="entry name" value="ACP-like"/>
    <property type="match status" value="1"/>
</dbReference>
<dbReference type="Gene3D" id="3.30.559.10">
    <property type="entry name" value="Chloramphenicol acetyltransferase-like domain"/>
    <property type="match status" value="1"/>
</dbReference>
<feature type="region of interest" description="Disordered" evidence="2">
    <location>
        <begin position="86"/>
        <end position="106"/>
    </location>
</feature>
<dbReference type="InterPro" id="IPR023213">
    <property type="entry name" value="CAT-like_dom_sf"/>
</dbReference>
<protein>
    <submittedName>
        <fullName evidence="4">Condensation domain-containing protein</fullName>
    </submittedName>
</protein>
<accession>A0ABW6FI65</accession>
<feature type="compositionally biased region" description="Low complexity" evidence="2">
    <location>
        <begin position="89"/>
        <end position="102"/>
    </location>
</feature>
<dbReference type="Proteomes" id="UP001598448">
    <property type="component" value="Unassembled WGS sequence"/>
</dbReference>
<dbReference type="RefSeq" id="WP_386711158.1">
    <property type="nucleotide sequence ID" value="NZ_JBHXIJ010000043.1"/>
</dbReference>
<dbReference type="Gene3D" id="1.10.1200.10">
    <property type="entry name" value="ACP-like"/>
    <property type="match status" value="1"/>
</dbReference>
<name>A0ABW6FI65_9ACTN</name>
<evidence type="ECO:0000259" key="3">
    <source>
        <dbReference type="PROSITE" id="PS50075"/>
    </source>
</evidence>